<protein>
    <recommendedName>
        <fullName evidence="3">Serine esterase DUF676</fullName>
    </recommendedName>
</protein>
<dbReference type="RefSeq" id="WP_344247410.1">
    <property type="nucleotide sequence ID" value="NZ_BAAAHH010000062.1"/>
</dbReference>
<organism evidence="1 2">
    <name type="scientific">Actinocorallia libanotica</name>
    <dbReference type="NCBI Taxonomy" id="46162"/>
    <lineage>
        <taxon>Bacteria</taxon>
        <taxon>Bacillati</taxon>
        <taxon>Actinomycetota</taxon>
        <taxon>Actinomycetes</taxon>
        <taxon>Streptosporangiales</taxon>
        <taxon>Thermomonosporaceae</taxon>
        <taxon>Actinocorallia</taxon>
    </lineage>
</organism>
<keyword evidence="2" id="KW-1185">Reference proteome</keyword>
<proteinExistence type="predicted"/>
<evidence type="ECO:0008006" key="3">
    <source>
        <dbReference type="Google" id="ProtNLM"/>
    </source>
</evidence>
<reference evidence="2" key="1">
    <citation type="journal article" date="2019" name="Int. J. Syst. Evol. Microbiol.">
        <title>The Global Catalogue of Microorganisms (GCM) 10K type strain sequencing project: providing services to taxonomists for standard genome sequencing and annotation.</title>
        <authorList>
            <consortium name="The Broad Institute Genomics Platform"/>
            <consortium name="The Broad Institute Genome Sequencing Center for Infectious Disease"/>
            <person name="Wu L."/>
            <person name="Ma J."/>
        </authorList>
    </citation>
    <scope>NUCLEOTIDE SEQUENCE [LARGE SCALE GENOMIC DNA]</scope>
    <source>
        <strain evidence="2">JCM 10696</strain>
    </source>
</reference>
<gene>
    <name evidence="1" type="ORF">GCM10009550_75520</name>
</gene>
<dbReference type="Proteomes" id="UP001500665">
    <property type="component" value="Unassembled WGS sequence"/>
</dbReference>
<evidence type="ECO:0000313" key="2">
    <source>
        <dbReference type="Proteomes" id="UP001500665"/>
    </source>
</evidence>
<accession>A0ABP4CHD7</accession>
<dbReference type="Gene3D" id="3.40.50.1820">
    <property type="entry name" value="alpha/beta hydrolase"/>
    <property type="match status" value="1"/>
</dbReference>
<evidence type="ECO:0000313" key="1">
    <source>
        <dbReference type="EMBL" id="GAA0969144.1"/>
    </source>
</evidence>
<name>A0ABP4CHD7_9ACTN</name>
<comment type="caution">
    <text evidence="1">The sequence shown here is derived from an EMBL/GenBank/DDBJ whole genome shotgun (WGS) entry which is preliminary data.</text>
</comment>
<sequence length="406" mass="43418">MNNEQKIASALSATPIALSADPGVKTGQAAPGPDETWQLPGGTAWVYYGQNNQMLTRPVLLADGFNSGPSKLDDLYEGLERKAFPLISSLRRRGRDVVIIGYDDRSASIFTNAQAVTAAVFRAIAERIGSTRLMVGGFSMGGLVTRYALARMEMQRMDHQTGVYFSWDTPHRGAYVPISLQAFAHYIKDLDSAFSDQMNSPAARQMLAWHLEAWDGVPGVDPLRTEFLQQLQQVGGWPRIPRLLGIADGAGDGTGNGIAAGATAVLGTGATISGTDLRTQPKAPDTLAARLRVGGDVEEVHAPDVPPVDGAPGGTMNGFEVLADVLNSLPAEYGMAVDNPIAGHCFVPSISSTAIRDITEKDLYLDIDSLSPDESDLDDFLCASTNGGHTEITEEAAYWLIDRLPD</sequence>
<dbReference type="SUPFAM" id="SSF53474">
    <property type="entry name" value="alpha/beta-Hydrolases"/>
    <property type="match status" value="1"/>
</dbReference>
<dbReference type="InterPro" id="IPR029058">
    <property type="entry name" value="AB_hydrolase_fold"/>
</dbReference>
<dbReference type="EMBL" id="BAAAHH010000062">
    <property type="protein sequence ID" value="GAA0969144.1"/>
    <property type="molecule type" value="Genomic_DNA"/>
</dbReference>